<dbReference type="RefSeq" id="WP_377875107.1">
    <property type="nucleotide sequence ID" value="NZ_JBHMAY010000078.1"/>
</dbReference>
<accession>A0ABV7QHG5</accession>
<dbReference type="InterPro" id="IPR032675">
    <property type="entry name" value="LRR_dom_sf"/>
</dbReference>
<dbReference type="SUPFAM" id="SSF160631">
    <property type="entry name" value="SMI1/KNR4-like"/>
    <property type="match status" value="1"/>
</dbReference>
<dbReference type="Proteomes" id="UP001595764">
    <property type="component" value="Unassembled WGS sequence"/>
</dbReference>
<evidence type="ECO:0000313" key="3">
    <source>
        <dbReference type="Proteomes" id="UP001595764"/>
    </source>
</evidence>
<sequence length="528" mass="57825">MDLGEIGRTLAERLRDAVGDRRSDAVLQISWRGWGARTAEWLDEEPTDDPHLHVNIFGALEADLPRGVYETRLRRDGSYRFSFSSDVDLLIERARFVFDPDFRYPGHPLPGMPRPVGIEPTGTPTDPAVLREVGALVEEFAERYTAIIGHAPDWAPGAGEEEIAAAEAQIGIRLPEELRALFRLIGRDSGETGLLSYYSHDSLERLVEEYHEGLPGSCAGVPYDSPLEDTGPVFDADPPRRLKRVFRNDWWVTFGGNHGGEYLAIDLDPDVEGRSGQVLAYGDFSETPRLVGSSVTEMIEEALQALRAGRYTLHEGDHRIEVHASFTGLPVRDPVESVRNGAAPAEAIIGIEHPELVQACYLRHDGDLDLAVFEPLGSLRDIGVRGAKTVTVTVSNLPLLESLTITAEQTDLNALSGHPTLWDLTLSGLTHPVDLTPLATLPNLTRLAVNGLDIPAIDHLAHLKALRILTLDASQLTRLLASGNRLPQLAALTISGRVLLPEAVEFLRQLRGTDVHLEEFTGSLSPSV</sequence>
<dbReference type="InterPro" id="IPR037883">
    <property type="entry name" value="Knr4/Smi1-like_sf"/>
</dbReference>
<dbReference type="Gene3D" id="3.40.1580.10">
    <property type="entry name" value="SMI1/KNR4-like"/>
    <property type="match status" value="1"/>
</dbReference>
<comment type="caution">
    <text evidence="2">The sequence shown here is derived from an EMBL/GenBank/DDBJ whole genome shotgun (WGS) entry which is preliminary data.</text>
</comment>
<keyword evidence="3" id="KW-1185">Reference proteome</keyword>
<feature type="domain" description="Knr4/Smi1-like" evidence="1">
    <location>
        <begin position="157"/>
        <end position="301"/>
    </location>
</feature>
<dbReference type="SMART" id="SM00860">
    <property type="entry name" value="SMI1_KNR4"/>
    <property type="match status" value="1"/>
</dbReference>
<protein>
    <submittedName>
        <fullName evidence="2">SMI1/KNR4 family protein</fullName>
    </submittedName>
</protein>
<reference evidence="3" key="1">
    <citation type="journal article" date="2019" name="Int. J. Syst. Evol. Microbiol.">
        <title>The Global Catalogue of Microorganisms (GCM) 10K type strain sequencing project: providing services to taxonomists for standard genome sequencing and annotation.</title>
        <authorList>
            <consortium name="The Broad Institute Genomics Platform"/>
            <consortium name="The Broad Institute Genome Sequencing Center for Infectious Disease"/>
            <person name="Wu L."/>
            <person name="Ma J."/>
        </authorList>
    </citation>
    <scope>NUCLEOTIDE SEQUENCE [LARGE SCALE GENOMIC DNA]</scope>
    <source>
        <strain evidence="3">CGMCC 4.7682</strain>
    </source>
</reference>
<dbReference type="SUPFAM" id="SSF52058">
    <property type="entry name" value="L domain-like"/>
    <property type="match status" value="1"/>
</dbReference>
<name>A0ABV7QHG5_9PSEU</name>
<dbReference type="Pfam" id="PF09346">
    <property type="entry name" value="SMI1_KNR4"/>
    <property type="match status" value="1"/>
</dbReference>
<dbReference type="Gene3D" id="3.80.10.10">
    <property type="entry name" value="Ribonuclease Inhibitor"/>
    <property type="match status" value="1"/>
</dbReference>
<organism evidence="2 3">
    <name type="scientific">Amycolatopsis halotolerans</name>
    <dbReference type="NCBI Taxonomy" id="330083"/>
    <lineage>
        <taxon>Bacteria</taxon>
        <taxon>Bacillati</taxon>
        <taxon>Actinomycetota</taxon>
        <taxon>Actinomycetes</taxon>
        <taxon>Pseudonocardiales</taxon>
        <taxon>Pseudonocardiaceae</taxon>
        <taxon>Amycolatopsis</taxon>
    </lineage>
</organism>
<evidence type="ECO:0000313" key="2">
    <source>
        <dbReference type="EMBL" id="MFC3511329.1"/>
    </source>
</evidence>
<dbReference type="EMBL" id="JBHRWI010000019">
    <property type="protein sequence ID" value="MFC3511329.1"/>
    <property type="molecule type" value="Genomic_DNA"/>
</dbReference>
<evidence type="ECO:0000259" key="1">
    <source>
        <dbReference type="SMART" id="SM00860"/>
    </source>
</evidence>
<proteinExistence type="predicted"/>
<gene>
    <name evidence="2" type="ORF">ACFORO_14215</name>
</gene>
<dbReference type="InterPro" id="IPR018958">
    <property type="entry name" value="Knr4/Smi1-like_dom"/>
</dbReference>